<protein>
    <recommendedName>
        <fullName evidence="4">DUF1776-domain-containing protein</fullName>
    </recommendedName>
</protein>
<evidence type="ECO:0008006" key="4">
    <source>
        <dbReference type="Google" id="ProtNLM"/>
    </source>
</evidence>
<reference evidence="2 3" key="1">
    <citation type="submission" date="2014-06" db="EMBL/GenBank/DDBJ databases">
        <title>Evolutionary Origins and Diversification of the Mycorrhizal Mutualists.</title>
        <authorList>
            <consortium name="DOE Joint Genome Institute"/>
            <consortium name="Mycorrhizal Genomics Consortium"/>
            <person name="Kohler A."/>
            <person name="Kuo A."/>
            <person name="Nagy L.G."/>
            <person name="Floudas D."/>
            <person name="Copeland A."/>
            <person name="Barry K.W."/>
            <person name="Cichocki N."/>
            <person name="Veneault-Fourrey C."/>
            <person name="LaButti K."/>
            <person name="Lindquist E.A."/>
            <person name="Lipzen A."/>
            <person name="Lundell T."/>
            <person name="Morin E."/>
            <person name="Murat C."/>
            <person name="Riley R."/>
            <person name="Ohm R."/>
            <person name="Sun H."/>
            <person name="Tunlid A."/>
            <person name="Henrissat B."/>
            <person name="Grigoriev I.V."/>
            <person name="Hibbett D.S."/>
            <person name="Martin F."/>
        </authorList>
    </citation>
    <scope>NUCLEOTIDE SEQUENCE [LARGE SCALE GENOMIC DNA]</scope>
    <source>
        <strain evidence="2 3">SS14</strain>
    </source>
</reference>
<feature type="compositionally biased region" description="Polar residues" evidence="1">
    <location>
        <begin position="380"/>
        <end position="394"/>
    </location>
</feature>
<dbReference type="GO" id="GO:0008202">
    <property type="term" value="P:steroid metabolic process"/>
    <property type="evidence" value="ECO:0007669"/>
    <property type="project" value="TreeGrafter"/>
</dbReference>
<sequence length="669" mass="70544">MAQDGTDSYLKSVEAFVSTTVSSIAAASPELPNVRLIVHRLWDDLTRFGPPALPSLPGLGSFEVPPKPPLPAPPPPPTLTESVSGWVKEHKWLVAGTGVGLVGSGLLVGYSVISYNRYVTALKKREAKERREVVVVLGADHPLGGPLLQSLEAQGYIVIGTVSSASSIPLLESKSKAGYTRILQLDPSSSSAGEESTTIPTFLRTLHATLSIRFPTTSHGDPYLSSTTPNSARPYIHSLISLLSLPSPNNTLTSTPTPLESLPLHISYLPHLHTTHFTPLRIIQALLPLLRRSPRFFGENLTRKSIVVCVPALSAHLGLPFCAAESMSAAATVRGIEVLRRELKEAEATGDVVSPRVVLIDVGAVVGAAPSLHAPPPSSRGPNTTEIDPEALTSSWSQTEKSAYGNALLHTLSASAGSGDGTHRRKPAKTSTFVRAVVRVVSGGVRGGKSVYGGDVDLQRVVRIGWGVGWVWWKGERMGVGAGATTYTLASYIPPRVLDILLRIPPAIVALTDLLKQAQQQRREREGHGHGHRKRGTPTPGTGGTAGGYRLIEDAPLPTRLTQSQPALSSHSSQSHPATPEKSQSKAASSVASSHSSHDHEHSDIESLPESDAGSVAGSGVMTDSWVSLGGIGGRKEGEEVGEEGGGEGEEGGDGWQWHAEGSTSTATS</sequence>
<dbReference type="GO" id="GO:0016491">
    <property type="term" value="F:oxidoreductase activity"/>
    <property type="evidence" value="ECO:0007669"/>
    <property type="project" value="TreeGrafter"/>
</dbReference>
<dbReference type="OrthoDB" id="5308060at2759"/>
<feature type="region of interest" description="Disordered" evidence="1">
    <location>
        <begin position="371"/>
        <end position="394"/>
    </location>
</feature>
<feature type="compositionally biased region" description="Acidic residues" evidence="1">
    <location>
        <begin position="640"/>
        <end position="653"/>
    </location>
</feature>
<keyword evidence="3" id="KW-1185">Reference proteome</keyword>
<dbReference type="PANTHER" id="PTHR43313:SF1">
    <property type="entry name" value="3BETA-HYDROXYSTEROID DEHYDROGENASE DHS-16"/>
    <property type="match status" value="1"/>
</dbReference>
<dbReference type="EMBL" id="KN837185">
    <property type="protein sequence ID" value="KIJ35782.1"/>
    <property type="molecule type" value="Genomic_DNA"/>
</dbReference>
<dbReference type="Gene3D" id="3.40.50.720">
    <property type="entry name" value="NAD(P)-binding Rossmann-like Domain"/>
    <property type="match status" value="1"/>
</dbReference>
<evidence type="ECO:0000313" key="3">
    <source>
        <dbReference type="Proteomes" id="UP000054279"/>
    </source>
</evidence>
<name>A0A0C9V2A6_SPHS4</name>
<dbReference type="Proteomes" id="UP000054279">
    <property type="component" value="Unassembled WGS sequence"/>
</dbReference>
<dbReference type="Pfam" id="PF08643">
    <property type="entry name" value="DUF1776"/>
    <property type="match status" value="1"/>
</dbReference>
<dbReference type="AlphaFoldDB" id="A0A0C9V2A6"/>
<dbReference type="HOGENOM" id="CLU_022674_0_0_1"/>
<gene>
    <name evidence="2" type="ORF">M422DRAFT_782456</name>
</gene>
<feature type="compositionally biased region" description="Basic and acidic residues" evidence="1">
    <location>
        <begin position="596"/>
        <end position="605"/>
    </location>
</feature>
<dbReference type="InterPro" id="IPR013952">
    <property type="entry name" value="DUF1776_fun"/>
</dbReference>
<feature type="compositionally biased region" description="Low complexity" evidence="1">
    <location>
        <begin position="562"/>
        <end position="595"/>
    </location>
</feature>
<evidence type="ECO:0000313" key="2">
    <source>
        <dbReference type="EMBL" id="KIJ35782.1"/>
    </source>
</evidence>
<organism evidence="2 3">
    <name type="scientific">Sphaerobolus stellatus (strain SS14)</name>
    <dbReference type="NCBI Taxonomy" id="990650"/>
    <lineage>
        <taxon>Eukaryota</taxon>
        <taxon>Fungi</taxon>
        <taxon>Dikarya</taxon>
        <taxon>Basidiomycota</taxon>
        <taxon>Agaricomycotina</taxon>
        <taxon>Agaricomycetes</taxon>
        <taxon>Phallomycetidae</taxon>
        <taxon>Geastrales</taxon>
        <taxon>Sphaerobolaceae</taxon>
        <taxon>Sphaerobolus</taxon>
    </lineage>
</organism>
<evidence type="ECO:0000256" key="1">
    <source>
        <dbReference type="SAM" id="MobiDB-lite"/>
    </source>
</evidence>
<proteinExistence type="predicted"/>
<dbReference type="PANTHER" id="PTHR43313">
    <property type="entry name" value="SHORT-CHAIN DEHYDROGENASE/REDUCTASE FAMILY 9C"/>
    <property type="match status" value="1"/>
</dbReference>
<accession>A0A0C9V2A6</accession>
<feature type="region of interest" description="Disordered" evidence="1">
    <location>
        <begin position="519"/>
        <end position="669"/>
    </location>
</feature>